<keyword evidence="2" id="KW-1185">Reference proteome</keyword>
<evidence type="ECO:0000313" key="2">
    <source>
        <dbReference type="Proteomes" id="UP000215914"/>
    </source>
</evidence>
<organism evidence="1 2">
    <name type="scientific">Helianthus annuus</name>
    <name type="common">Common sunflower</name>
    <dbReference type="NCBI Taxonomy" id="4232"/>
    <lineage>
        <taxon>Eukaryota</taxon>
        <taxon>Viridiplantae</taxon>
        <taxon>Streptophyta</taxon>
        <taxon>Embryophyta</taxon>
        <taxon>Tracheophyta</taxon>
        <taxon>Spermatophyta</taxon>
        <taxon>Magnoliopsida</taxon>
        <taxon>eudicotyledons</taxon>
        <taxon>Gunneridae</taxon>
        <taxon>Pentapetalae</taxon>
        <taxon>asterids</taxon>
        <taxon>campanulids</taxon>
        <taxon>Asterales</taxon>
        <taxon>Asteraceae</taxon>
        <taxon>Asteroideae</taxon>
        <taxon>Heliantheae alliance</taxon>
        <taxon>Heliantheae</taxon>
        <taxon>Helianthus</taxon>
    </lineage>
</organism>
<protein>
    <submittedName>
        <fullName evidence="1">Uncharacterized protein</fullName>
    </submittedName>
</protein>
<comment type="caution">
    <text evidence="1">The sequence shown here is derived from an EMBL/GenBank/DDBJ whole genome shotgun (WGS) entry which is preliminary data.</text>
</comment>
<proteinExistence type="predicted"/>
<dbReference type="Proteomes" id="UP000215914">
    <property type="component" value="Unassembled WGS sequence"/>
</dbReference>
<name>A0A9K3HVS7_HELAN</name>
<dbReference type="EMBL" id="MNCJ02000325">
    <property type="protein sequence ID" value="KAF5785417.1"/>
    <property type="molecule type" value="Genomic_DNA"/>
</dbReference>
<gene>
    <name evidence="1" type="ORF">HanXRQr2_Chr10g0428431</name>
</gene>
<accession>A0A9K3HVS7</accession>
<sequence>MASRTRSHTADSIPTFEDQNLLKEPEKEVCSFDNADIAALRASGAFPADAIIRPFDPEVRSDVSSNEWVCFLAYPFSIGLRYPFPAFISRFFELTGLSYAQTMPMVWRVLVTLDQIKSRHIPDLCIEDLPVAYRLRSHDNSRFLLFSTSKNPLILKAIKNEDKWQRKFFFVKRDSIPKGFDLPVKWLTSGRI</sequence>
<reference evidence="1" key="2">
    <citation type="submission" date="2020-06" db="EMBL/GenBank/DDBJ databases">
        <title>Helianthus annuus Genome sequencing and assembly Release 2.</title>
        <authorList>
            <person name="Gouzy J."/>
            <person name="Langlade N."/>
            <person name="Munos S."/>
        </authorList>
    </citation>
    <scope>NUCLEOTIDE SEQUENCE</scope>
    <source>
        <tissue evidence="1">Leaves</tissue>
    </source>
</reference>
<dbReference type="AlphaFoldDB" id="A0A9K3HVS7"/>
<dbReference type="Gramene" id="mRNA:HanXRQr2_Chr10g0428431">
    <property type="protein sequence ID" value="CDS:HanXRQr2_Chr10g0428431.1"/>
    <property type="gene ID" value="HanXRQr2_Chr10g0428431"/>
</dbReference>
<evidence type="ECO:0000313" key="1">
    <source>
        <dbReference type="EMBL" id="KAF5785417.1"/>
    </source>
</evidence>
<reference evidence="1" key="1">
    <citation type="journal article" date="2017" name="Nature">
        <title>The sunflower genome provides insights into oil metabolism, flowering and Asterid evolution.</title>
        <authorList>
            <person name="Badouin H."/>
            <person name="Gouzy J."/>
            <person name="Grassa C.J."/>
            <person name="Murat F."/>
            <person name="Staton S.E."/>
            <person name="Cottret L."/>
            <person name="Lelandais-Briere C."/>
            <person name="Owens G.L."/>
            <person name="Carrere S."/>
            <person name="Mayjonade B."/>
            <person name="Legrand L."/>
            <person name="Gill N."/>
            <person name="Kane N.C."/>
            <person name="Bowers J.E."/>
            <person name="Hubner S."/>
            <person name="Bellec A."/>
            <person name="Berard A."/>
            <person name="Berges H."/>
            <person name="Blanchet N."/>
            <person name="Boniface M.C."/>
            <person name="Brunel D."/>
            <person name="Catrice O."/>
            <person name="Chaidir N."/>
            <person name="Claudel C."/>
            <person name="Donnadieu C."/>
            <person name="Faraut T."/>
            <person name="Fievet G."/>
            <person name="Helmstetter N."/>
            <person name="King M."/>
            <person name="Knapp S.J."/>
            <person name="Lai Z."/>
            <person name="Le Paslier M.C."/>
            <person name="Lippi Y."/>
            <person name="Lorenzon L."/>
            <person name="Mandel J.R."/>
            <person name="Marage G."/>
            <person name="Marchand G."/>
            <person name="Marquand E."/>
            <person name="Bret-Mestries E."/>
            <person name="Morien E."/>
            <person name="Nambeesan S."/>
            <person name="Nguyen T."/>
            <person name="Pegot-Espagnet P."/>
            <person name="Pouilly N."/>
            <person name="Raftis F."/>
            <person name="Sallet E."/>
            <person name="Schiex T."/>
            <person name="Thomas J."/>
            <person name="Vandecasteele C."/>
            <person name="Vares D."/>
            <person name="Vear F."/>
            <person name="Vautrin S."/>
            <person name="Crespi M."/>
            <person name="Mangin B."/>
            <person name="Burke J.M."/>
            <person name="Salse J."/>
            <person name="Munos S."/>
            <person name="Vincourt P."/>
            <person name="Rieseberg L.H."/>
            <person name="Langlade N.B."/>
        </authorList>
    </citation>
    <scope>NUCLEOTIDE SEQUENCE</scope>
    <source>
        <tissue evidence="1">Leaves</tissue>
    </source>
</reference>